<dbReference type="InterPro" id="IPR016024">
    <property type="entry name" value="ARM-type_fold"/>
</dbReference>
<dbReference type="Proteomes" id="UP000193944">
    <property type="component" value="Unassembled WGS sequence"/>
</dbReference>
<organism evidence="1 2">
    <name type="scientific">Anaeromyces robustus</name>
    <dbReference type="NCBI Taxonomy" id="1754192"/>
    <lineage>
        <taxon>Eukaryota</taxon>
        <taxon>Fungi</taxon>
        <taxon>Fungi incertae sedis</taxon>
        <taxon>Chytridiomycota</taxon>
        <taxon>Chytridiomycota incertae sedis</taxon>
        <taxon>Neocallimastigomycetes</taxon>
        <taxon>Neocallimastigales</taxon>
        <taxon>Neocallimastigaceae</taxon>
        <taxon>Anaeromyces</taxon>
    </lineage>
</organism>
<gene>
    <name evidence="1" type="ORF">BCR32DRAFT_263745</name>
</gene>
<dbReference type="PANTHER" id="PTHR13554">
    <property type="entry name" value="26S PROTEASOME NON-ATPASE REGULATORY SUBUNIT 5-RELATED"/>
    <property type="match status" value="1"/>
</dbReference>
<reference evidence="1 2" key="2">
    <citation type="submission" date="2016-08" db="EMBL/GenBank/DDBJ databases">
        <title>Pervasive Adenine N6-methylation of Active Genes in Fungi.</title>
        <authorList>
            <consortium name="DOE Joint Genome Institute"/>
            <person name="Mondo S.J."/>
            <person name="Dannebaum R.O."/>
            <person name="Kuo R.C."/>
            <person name="Labutti K."/>
            <person name="Haridas S."/>
            <person name="Kuo A."/>
            <person name="Salamov A."/>
            <person name="Ahrendt S.R."/>
            <person name="Lipzen A."/>
            <person name="Sullivan W."/>
            <person name="Andreopoulos W.B."/>
            <person name="Clum A."/>
            <person name="Lindquist E."/>
            <person name="Daum C."/>
            <person name="Ramamoorthy G.K."/>
            <person name="Gryganskyi A."/>
            <person name="Culley D."/>
            <person name="Magnuson J.K."/>
            <person name="James T.Y."/>
            <person name="O'Malley M.A."/>
            <person name="Stajich J.E."/>
            <person name="Spatafora J.W."/>
            <person name="Visel A."/>
            <person name="Grigoriev I.V."/>
        </authorList>
    </citation>
    <scope>NUCLEOTIDE SEQUENCE [LARGE SCALE GENOMIC DNA]</scope>
    <source>
        <strain evidence="1 2">S4</strain>
    </source>
</reference>
<dbReference type="EMBL" id="MCFG01000002">
    <property type="protein sequence ID" value="ORX88069.1"/>
    <property type="molecule type" value="Genomic_DNA"/>
</dbReference>
<dbReference type="GO" id="GO:0043248">
    <property type="term" value="P:proteasome assembly"/>
    <property type="evidence" value="ECO:0007669"/>
    <property type="project" value="InterPro"/>
</dbReference>
<accession>A0A1Y1XQL7</accession>
<dbReference type="SUPFAM" id="SSF48371">
    <property type="entry name" value="ARM repeat"/>
    <property type="match status" value="1"/>
</dbReference>
<dbReference type="STRING" id="1754192.A0A1Y1XQL7"/>
<evidence type="ECO:0000313" key="2">
    <source>
        <dbReference type="Proteomes" id="UP000193944"/>
    </source>
</evidence>
<dbReference type="OrthoDB" id="10250600at2759"/>
<evidence type="ECO:0008006" key="3">
    <source>
        <dbReference type="Google" id="ProtNLM"/>
    </source>
</evidence>
<name>A0A1Y1XQL7_9FUNG</name>
<dbReference type="InterPro" id="IPR011989">
    <property type="entry name" value="ARM-like"/>
</dbReference>
<reference evidence="1 2" key="1">
    <citation type="submission" date="2016-08" db="EMBL/GenBank/DDBJ databases">
        <title>A Parts List for Fungal Cellulosomes Revealed by Comparative Genomics.</title>
        <authorList>
            <consortium name="DOE Joint Genome Institute"/>
            <person name="Haitjema C.H."/>
            <person name="Gilmore S.P."/>
            <person name="Henske J.K."/>
            <person name="Solomon K.V."/>
            <person name="De Groot R."/>
            <person name="Kuo A."/>
            <person name="Mondo S.J."/>
            <person name="Salamov A.A."/>
            <person name="Labutti K."/>
            <person name="Zhao Z."/>
            <person name="Chiniquy J."/>
            <person name="Barry K."/>
            <person name="Brewer H.M."/>
            <person name="Purvine S.O."/>
            <person name="Wright A.T."/>
            <person name="Boxma B."/>
            <person name="Van Alen T."/>
            <person name="Hackstein J.H."/>
            <person name="Baker S.E."/>
            <person name="Grigoriev I.V."/>
            <person name="O'Malley M.A."/>
        </authorList>
    </citation>
    <scope>NUCLEOTIDE SEQUENCE [LARGE SCALE GENOMIC DNA]</scope>
    <source>
        <strain evidence="1 2">S4</strain>
    </source>
</reference>
<dbReference type="GO" id="GO:0005829">
    <property type="term" value="C:cytosol"/>
    <property type="evidence" value="ECO:0007669"/>
    <property type="project" value="TreeGrafter"/>
</dbReference>
<sequence>MADLSNQVEQIKATLQKIETNVSETTYDEIISALNQIYLIVISKKENEIKNIFSSLSFNTIILFLQYEEIEEKIIKILEAYIQFVSIEVIVDQYEEFINIGLTSDKENIVKLTLQELLNGIEKNNQLSGIITKKFLDKIINCFSLHVQSISKLVSKLMAEILSKNEECLDLFLEKDSLRLLTSQCERNEAVKFTIFDLIVTISSINESNFKKCKEAGLFDAILNEINSKDILVKLNTMELFVKLLPNKNLYNFFEKSEIMTKFIEELRKDPEDEDNNIEDKLFLHSIIKFFASLADINMNAFTDIQNKYDILSLLEMQFNKNDNSTKEIIIITVGSIGSSYEGLILLYNQKKLLFTILDYYPSLSGNLKTVFLQNISCILTICKLTDEVENITQSIYNEIKGKPNNLKELIQIANQVFEESRIAAYAVIKGVAVHNWGLKELDNSTEFIKFILDRSQEPNRLGQDWKYSIIETMVNHPSSSKILRPDTLVKFKVYIKQGPYYKYIEPKVVVEGSS</sequence>
<comment type="caution">
    <text evidence="1">The sequence shown here is derived from an EMBL/GenBank/DDBJ whole genome shotgun (WGS) entry which is preliminary data.</text>
</comment>
<dbReference type="PANTHER" id="PTHR13554:SF10">
    <property type="entry name" value="26S PROTEASOME NON-ATPASE REGULATORY SUBUNIT 5"/>
    <property type="match status" value="1"/>
</dbReference>
<keyword evidence="2" id="KW-1185">Reference proteome</keyword>
<dbReference type="Gene3D" id="1.25.10.10">
    <property type="entry name" value="Leucine-rich Repeat Variant"/>
    <property type="match status" value="1"/>
</dbReference>
<protein>
    <recommendedName>
        <fullName evidence="3">26S proteasome non-ATPase regulatory subunit 5</fullName>
    </recommendedName>
</protein>
<dbReference type="InterPro" id="IPR019538">
    <property type="entry name" value="PSMD5"/>
</dbReference>
<proteinExistence type="predicted"/>
<dbReference type="Pfam" id="PF10508">
    <property type="entry name" value="Proteasom_PSMB"/>
    <property type="match status" value="1"/>
</dbReference>
<evidence type="ECO:0000313" key="1">
    <source>
        <dbReference type="EMBL" id="ORX88069.1"/>
    </source>
</evidence>
<dbReference type="AlphaFoldDB" id="A0A1Y1XQL7"/>